<organism evidence="3 5">
    <name type="scientific">Eggerthella sinensis</name>
    <dbReference type="NCBI Taxonomy" id="242230"/>
    <lineage>
        <taxon>Bacteria</taxon>
        <taxon>Bacillati</taxon>
        <taxon>Actinomycetota</taxon>
        <taxon>Coriobacteriia</taxon>
        <taxon>Eggerthellales</taxon>
        <taxon>Eggerthellaceae</taxon>
        <taxon>Eggerthella</taxon>
    </lineage>
</organism>
<reference evidence="5" key="2">
    <citation type="submission" date="2018-05" db="EMBL/GenBank/DDBJ databases">
        <title>Genome Sequencing of selected type strains of the family Eggerthellaceae.</title>
        <authorList>
            <person name="Danylec N."/>
            <person name="Stoll D.A."/>
            <person name="Doetsch A."/>
            <person name="Huch M."/>
        </authorList>
    </citation>
    <scope>NUCLEOTIDE SEQUENCE [LARGE SCALE GENOMIC DNA]</scope>
    <source>
        <strain evidence="5">DSM 16107</strain>
    </source>
</reference>
<feature type="domain" description="Transcriptional regulator TetR C-terminal Firmicutes type" evidence="1">
    <location>
        <begin position="73"/>
        <end position="164"/>
    </location>
</feature>
<reference evidence="2 4" key="1">
    <citation type="journal article" date="2018" name="Elife">
        <title>Discovery and characterization of a prevalent human gut bacterial enzyme sufficient for the inactivation of a family of plant toxins.</title>
        <authorList>
            <person name="Koppel N."/>
            <person name="Bisanz J.E."/>
            <person name="Pandelia M.E."/>
            <person name="Turnbaugh P.J."/>
            <person name="Balskus E.P."/>
        </authorList>
    </citation>
    <scope>NUCLEOTIDE SEQUENCE [LARGE SCALE GENOMIC DNA]</scope>
    <source>
        <strain evidence="2 4">DSM 16107</strain>
    </source>
</reference>
<dbReference type="InterPro" id="IPR050624">
    <property type="entry name" value="HTH-type_Tx_Regulator"/>
</dbReference>
<keyword evidence="4" id="KW-1185">Reference proteome</keyword>
<dbReference type="RefSeq" id="WP_114546798.1">
    <property type="nucleotide sequence ID" value="NZ_PPTT01000019.1"/>
</dbReference>
<dbReference type="Proteomes" id="UP000253817">
    <property type="component" value="Unassembled WGS sequence"/>
</dbReference>
<evidence type="ECO:0000259" key="1">
    <source>
        <dbReference type="Pfam" id="PF14278"/>
    </source>
</evidence>
<evidence type="ECO:0000313" key="2">
    <source>
        <dbReference type="EMBL" id="RDB67964.1"/>
    </source>
</evidence>
<gene>
    <name evidence="2" type="ORF">C1876_11095</name>
    <name evidence="3" type="ORF">DMP09_08005</name>
</gene>
<evidence type="ECO:0000313" key="5">
    <source>
        <dbReference type="Proteomes" id="UP000270112"/>
    </source>
</evidence>
<comment type="caution">
    <text evidence="3">The sequence shown here is derived from an EMBL/GenBank/DDBJ whole genome shotgun (WGS) entry which is preliminary data.</text>
</comment>
<dbReference type="EMBL" id="QICC01000026">
    <property type="protein sequence ID" value="RNM41817.1"/>
    <property type="molecule type" value="Genomic_DNA"/>
</dbReference>
<dbReference type="PANTHER" id="PTHR43479:SF7">
    <property type="entry name" value="TETR-FAMILY TRANSCRIPTIONAL REGULATOR"/>
    <property type="match status" value="1"/>
</dbReference>
<dbReference type="SUPFAM" id="SSF46689">
    <property type="entry name" value="Homeodomain-like"/>
    <property type="match status" value="1"/>
</dbReference>
<accession>A0A3N0IXW8</accession>
<evidence type="ECO:0000313" key="4">
    <source>
        <dbReference type="Proteomes" id="UP000253817"/>
    </source>
</evidence>
<name>A0A3N0IXW8_9ACTN</name>
<evidence type="ECO:0000313" key="3">
    <source>
        <dbReference type="EMBL" id="RNM41817.1"/>
    </source>
</evidence>
<dbReference type="Proteomes" id="UP000270112">
    <property type="component" value="Unassembled WGS sequence"/>
</dbReference>
<dbReference type="Gene3D" id="1.10.357.10">
    <property type="entry name" value="Tetracycline Repressor, domain 2"/>
    <property type="match status" value="1"/>
</dbReference>
<protein>
    <recommendedName>
        <fullName evidence="1">Transcriptional regulator TetR C-terminal Firmicutes type domain-containing protein</fullName>
    </recommendedName>
</protein>
<dbReference type="AlphaFoldDB" id="A0A3N0IXW8"/>
<dbReference type="EMBL" id="PPTT01000019">
    <property type="protein sequence ID" value="RDB67964.1"/>
    <property type="molecule type" value="Genomic_DNA"/>
</dbReference>
<dbReference type="PANTHER" id="PTHR43479">
    <property type="entry name" value="ACREF/ENVCD OPERON REPRESSOR-RELATED"/>
    <property type="match status" value="1"/>
</dbReference>
<dbReference type="OrthoDB" id="9810250at2"/>
<reference evidence="3" key="3">
    <citation type="journal article" date="2019" name="Microbiol. Resour. Announc.">
        <title>Draft Genome Sequences of Type Strains of Gordonibacter faecihominis, Paraeggerthella hongkongensis, Parvibacter caecicola,Slackia equolifaciens, Slackia faecicanis, and Slackia isoflavoniconvertens.</title>
        <authorList>
            <person name="Danylec N."/>
            <person name="Stoll D.A."/>
            <person name="Dotsch A."/>
            <person name="Huch M."/>
        </authorList>
    </citation>
    <scope>NUCLEOTIDE SEQUENCE</scope>
    <source>
        <strain evidence="3">DSM 16107</strain>
    </source>
</reference>
<sequence length="194" mass="22711">MVREAKDTKMRFANALFELCETKDINKITVSDVLRATRAAKQTFYNHFKDINDLIFFASMAHFEEDYARFYTEQGCLDIFNYVKKHRAFFRQLPRHEGQNCFRETHLAWLKSIYYTEALQGEPCEVSMQKHQLDAYLYGIVDLFMDWCTSDMAWSPEAIAKVIFDSKPPFLHCDPLPDAHLKRASGTSTYAFES</sequence>
<dbReference type="Pfam" id="PF14278">
    <property type="entry name" value="TetR_C_8"/>
    <property type="match status" value="1"/>
</dbReference>
<dbReference type="InterPro" id="IPR009057">
    <property type="entry name" value="Homeodomain-like_sf"/>
</dbReference>
<proteinExistence type="predicted"/>
<dbReference type="InterPro" id="IPR039532">
    <property type="entry name" value="TetR_C_Firmicutes"/>
</dbReference>